<name>A0A7L5ED49_PARDI</name>
<feature type="transmembrane region" description="Helical" evidence="1">
    <location>
        <begin position="199"/>
        <end position="216"/>
    </location>
</feature>
<dbReference type="Proteomes" id="UP000501982">
    <property type="component" value="Chromosome"/>
</dbReference>
<accession>A0A7L5ED49</accession>
<dbReference type="EMBL" id="CP051672">
    <property type="protein sequence ID" value="QJE27089.1"/>
    <property type="molecule type" value="Genomic_DNA"/>
</dbReference>
<feature type="transmembrane region" description="Helical" evidence="1">
    <location>
        <begin position="6"/>
        <end position="22"/>
    </location>
</feature>
<evidence type="ECO:0000313" key="3">
    <source>
        <dbReference type="Proteomes" id="UP000501982"/>
    </source>
</evidence>
<feature type="transmembrane region" description="Helical" evidence="1">
    <location>
        <begin position="147"/>
        <end position="165"/>
    </location>
</feature>
<feature type="transmembrane region" description="Helical" evidence="1">
    <location>
        <begin position="372"/>
        <end position="389"/>
    </location>
</feature>
<sequence>MELVFFMYFFCVLIAIVTTLRAKKQFGFFFNHYFFYNFSWLVFVFLSLFCNSYLKQVDSVVYLIFLFGLLSFDFTILFVKRNDFIIYKSLIIDIIWRRLFEIIVIAGLLPAAYANFKLIQSGVELWQLNFEYWYEVRGGGSYLYQQYQQLFLAPVSVVLISTYFYMNYSHRSKYSLLINLLNSCVISVLYLLLSGGGRSQMMLLFYSIVLSFIATLNRRIKSSLFVPNKNIVLIIVMLSLFLIQWANEGRGKSDSFIQNAIDGQILFAPLFEYYLYDTDVFYNNTFGASMFEPIVLVLQFPLKFFDIAAYESNNSIVQNFVYLPSLGKELNAAVSSYFYYFRDFGWVGIFVGPVITACVFNYLCLFCYKNTFYMLFYSCYVLNICLSTEYKFDKFFMFVLIFLVLFCRICKEKNAVKILE</sequence>
<reference evidence="2 3" key="1">
    <citation type="submission" date="2020-04" db="EMBL/GenBank/DDBJ databases">
        <title>Complete Genomes and Methylome analysis of CBBP consortium that reverse antibiotic-induced susceptibility to vancomycin-resistant Enterococcus faecium infection.</title>
        <authorList>
            <person name="Fomenkov A."/>
            <person name="Zhang Z."/>
            <person name="Pamer E."/>
            <person name="Roberts R.J."/>
        </authorList>
    </citation>
    <scope>NUCLEOTIDE SEQUENCE [LARGE SCALE GENOMIC DNA]</scope>
    <source>
        <strain evidence="3">CBBP</strain>
    </source>
</reference>
<keyword evidence="1" id="KW-0472">Membrane</keyword>
<evidence type="ECO:0000313" key="2">
    <source>
        <dbReference type="EMBL" id="QJE27089.1"/>
    </source>
</evidence>
<proteinExistence type="predicted"/>
<feature type="transmembrane region" description="Helical" evidence="1">
    <location>
        <begin position="344"/>
        <end position="365"/>
    </location>
</feature>
<dbReference type="NCBIfam" id="TIGR04370">
    <property type="entry name" value="glyco_rpt_poly"/>
    <property type="match status" value="1"/>
</dbReference>
<keyword evidence="1" id="KW-1133">Transmembrane helix</keyword>
<evidence type="ECO:0000256" key="1">
    <source>
        <dbReference type="SAM" id="Phobius"/>
    </source>
</evidence>
<feature type="transmembrane region" description="Helical" evidence="1">
    <location>
        <begin position="395"/>
        <end position="411"/>
    </location>
</feature>
<dbReference type="RefSeq" id="WP_170104908.1">
    <property type="nucleotide sequence ID" value="NZ_CP121163.1"/>
</dbReference>
<protein>
    <submittedName>
        <fullName evidence="2">Oligosaccharide repeat unit polymerase</fullName>
    </submittedName>
</protein>
<feature type="transmembrane region" description="Helical" evidence="1">
    <location>
        <begin position="34"/>
        <end position="54"/>
    </location>
</feature>
<gene>
    <name evidence="2" type="ORF">HHO38_01545</name>
</gene>
<feature type="transmembrane region" description="Helical" evidence="1">
    <location>
        <begin position="228"/>
        <end position="246"/>
    </location>
</feature>
<feature type="transmembrane region" description="Helical" evidence="1">
    <location>
        <begin position="60"/>
        <end position="79"/>
    </location>
</feature>
<keyword evidence="1" id="KW-0812">Transmembrane</keyword>
<feature type="transmembrane region" description="Helical" evidence="1">
    <location>
        <begin position="99"/>
        <end position="116"/>
    </location>
</feature>
<dbReference type="AlphaFoldDB" id="A0A7L5ED49"/>
<feature type="transmembrane region" description="Helical" evidence="1">
    <location>
        <begin position="174"/>
        <end position="193"/>
    </location>
</feature>
<organism evidence="2 3">
    <name type="scientific">Parabacteroides distasonis</name>
    <dbReference type="NCBI Taxonomy" id="823"/>
    <lineage>
        <taxon>Bacteria</taxon>
        <taxon>Pseudomonadati</taxon>
        <taxon>Bacteroidota</taxon>
        <taxon>Bacteroidia</taxon>
        <taxon>Bacteroidales</taxon>
        <taxon>Tannerellaceae</taxon>
        <taxon>Parabacteroides</taxon>
    </lineage>
</organism>